<dbReference type="PANTHER" id="PTHR30383:SF19">
    <property type="entry name" value="FIBRONECTIN TYPE-III DOMAIN-CONTAINING PROTEIN"/>
    <property type="match status" value="1"/>
</dbReference>
<dbReference type="InterPro" id="IPR036514">
    <property type="entry name" value="SGNH_hydro_sf"/>
</dbReference>
<dbReference type="Proteomes" id="UP000799757">
    <property type="component" value="Unassembled WGS sequence"/>
</dbReference>
<dbReference type="EMBL" id="MU001889">
    <property type="protein sequence ID" value="KAF2794474.1"/>
    <property type="molecule type" value="Genomic_DNA"/>
</dbReference>
<dbReference type="AlphaFoldDB" id="A0A6A6XEC5"/>
<evidence type="ECO:0000256" key="1">
    <source>
        <dbReference type="SAM" id="MobiDB-lite"/>
    </source>
</evidence>
<evidence type="ECO:0000259" key="2">
    <source>
        <dbReference type="PROSITE" id="PS50853"/>
    </source>
</evidence>
<dbReference type="GO" id="GO:0004622">
    <property type="term" value="F:phosphatidylcholine lysophospholipase activity"/>
    <property type="evidence" value="ECO:0007669"/>
    <property type="project" value="TreeGrafter"/>
</dbReference>
<feature type="region of interest" description="Disordered" evidence="1">
    <location>
        <begin position="36"/>
        <end position="58"/>
    </location>
</feature>
<feature type="compositionally biased region" description="Pro residues" evidence="1">
    <location>
        <begin position="46"/>
        <end position="55"/>
    </location>
</feature>
<organism evidence="3 4">
    <name type="scientific">Melanomma pulvis-pyrius CBS 109.77</name>
    <dbReference type="NCBI Taxonomy" id="1314802"/>
    <lineage>
        <taxon>Eukaryota</taxon>
        <taxon>Fungi</taxon>
        <taxon>Dikarya</taxon>
        <taxon>Ascomycota</taxon>
        <taxon>Pezizomycotina</taxon>
        <taxon>Dothideomycetes</taxon>
        <taxon>Pleosporomycetidae</taxon>
        <taxon>Pleosporales</taxon>
        <taxon>Melanommataceae</taxon>
        <taxon>Melanomma</taxon>
    </lineage>
</organism>
<dbReference type="InterPro" id="IPR013783">
    <property type="entry name" value="Ig-like_fold"/>
</dbReference>
<dbReference type="Gene3D" id="2.60.40.10">
    <property type="entry name" value="Immunoglobulins"/>
    <property type="match status" value="1"/>
</dbReference>
<dbReference type="InterPro" id="IPR036116">
    <property type="entry name" value="FN3_sf"/>
</dbReference>
<accession>A0A6A6XEC5</accession>
<dbReference type="OrthoDB" id="2119228at2759"/>
<dbReference type="PANTHER" id="PTHR30383">
    <property type="entry name" value="THIOESTERASE 1/PROTEASE 1/LYSOPHOSPHOLIPASE L1"/>
    <property type="match status" value="1"/>
</dbReference>
<sequence>MIVGDSISHGAEGDYTWRYRIWQWLQSNNVPVDFVGPYKGTNPPDDITPPSPPSTEPRTFGGYALDAEPFDSDHFAVWGRQAAQDKDQIAAHITTYMPDHLLIELGFNDLGWFVSGPEGTLESMKSLVDNARAVKPDLKFAIANVPQRSHLGGRDDLPIITDQYNELLVKAIPEWSTDISPIKLVKFREEYSCEPEACPAGYDGLHPNALGEYEIARAFSIALQPDYAPGGSSLAVPAVIPPRPCPAPVNVKATTGSGSVIVTWDGVYGAFNYDVQTRVGADGAWTDPSTLSSAPRWEYWPVTDGMTYAYRLRAGCGDALRSEWSEVVSVVAHA</sequence>
<dbReference type="InterPro" id="IPR013830">
    <property type="entry name" value="SGNH_hydro"/>
</dbReference>
<feature type="domain" description="Fibronectin type-III" evidence="2">
    <location>
        <begin position="245"/>
        <end position="334"/>
    </location>
</feature>
<dbReference type="CDD" id="cd01833">
    <property type="entry name" value="XynB_like"/>
    <property type="match status" value="1"/>
</dbReference>
<evidence type="ECO:0000313" key="3">
    <source>
        <dbReference type="EMBL" id="KAF2794474.1"/>
    </source>
</evidence>
<proteinExistence type="predicted"/>
<dbReference type="InterPro" id="IPR051532">
    <property type="entry name" value="Ester_Hydrolysis_Enzymes"/>
</dbReference>
<protein>
    <submittedName>
        <fullName evidence="3">Carbohydrate esterase family 3 protein</fullName>
    </submittedName>
</protein>
<name>A0A6A6XEC5_9PLEO</name>
<reference evidence="3" key="1">
    <citation type="journal article" date="2020" name="Stud. Mycol.">
        <title>101 Dothideomycetes genomes: a test case for predicting lifestyles and emergence of pathogens.</title>
        <authorList>
            <person name="Haridas S."/>
            <person name="Albert R."/>
            <person name="Binder M."/>
            <person name="Bloem J."/>
            <person name="Labutti K."/>
            <person name="Salamov A."/>
            <person name="Andreopoulos B."/>
            <person name="Baker S."/>
            <person name="Barry K."/>
            <person name="Bills G."/>
            <person name="Bluhm B."/>
            <person name="Cannon C."/>
            <person name="Castanera R."/>
            <person name="Culley D."/>
            <person name="Daum C."/>
            <person name="Ezra D."/>
            <person name="Gonzalez J."/>
            <person name="Henrissat B."/>
            <person name="Kuo A."/>
            <person name="Liang C."/>
            <person name="Lipzen A."/>
            <person name="Lutzoni F."/>
            <person name="Magnuson J."/>
            <person name="Mondo S."/>
            <person name="Nolan M."/>
            <person name="Ohm R."/>
            <person name="Pangilinan J."/>
            <person name="Park H.-J."/>
            <person name="Ramirez L."/>
            <person name="Alfaro M."/>
            <person name="Sun H."/>
            <person name="Tritt A."/>
            <person name="Yoshinaga Y."/>
            <person name="Zwiers L.-H."/>
            <person name="Turgeon B."/>
            <person name="Goodwin S."/>
            <person name="Spatafora J."/>
            <person name="Crous P."/>
            <person name="Grigoriev I."/>
        </authorList>
    </citation>
    <scope>NUCLEOTIDE SEQUENCE</scope>
    <source>
        <strain evidence="3">CBS 109.77</strain>
    </source>
</reference>
<dbReference type="Pfam" id="PF13472">
    <property type="entry name" value="Lipase_GDSL_2"/>
    <property type="match status" value="1"/>
</dbReference>
<dbReference type="SUPFAM" id="SSF52266">
    <property type="entry name" value="SGNH hydrolase"/>
    <property type="match status" value="1"/>
</dbReference>
<dbReference type="PROSITE" id="PS50853">
    <property type="entry name" value="FN3"/>
    <property type="match status" value="1"/>
</dbReference>
<dbReference type="InterPro" id="IPR003961">
    <property type="entry name" value="FN3_dom"/>
</dbReference>
<evidence type="ECO:0000313" key="4">
    <source>
        <dbReference type="Proteomes" id="UP000799757"/>
    </source>
</evidence>
<keyword evidence="4" id="KW-1185">Reference proteome</keyword>
<dbReference type="Gene3D" id="3.40.50.1110">
    <property type="entry name" value="SGNH hydrolase"/>
    <property type="match status" value="1"/>
</dbReference>
<gene>
    <name evidence="3" type="ORF">K505DRAFT_242063</name>
</gene>
<dbReference type="SUPFAM" id="SSF49265">
    <property type="entry name" value="Fibronectin type III"/>
    <property type="match status" value="1"/>
</dbReference>